<dbReference type="EMBL" id="CABVPY010000004">
    <property type="protein sequence ID" value="VWB23219.1"/>
    <property type="molecule type" value="Genomic_DNA"/>
</dbReference>
<feature type="domain" description="Lysozyme inhibitor LprI-like N-terminal" evidence="2">
    <location>
        <begin position="25"/>
        <end position="117"/>
    </location>
</feature>
<proteinExistence type="predicted"/>
<reference evidence="3 4" key="1">
    <citation type="submission" date="2019-09" db="EMBL/GenBank/DDBJ databases">
        <authorList>
            <person name="Depoorter E."/>
        </authorList>
    </citation>
    <scope>NUCLEOTIDE SEQUENCE [LARGE SCALE GENOMIC DNA]</scope>
    <source>
        <strain evidence="3">LMG 6863</strain>
    </source>
</reference>
<name>A0A6P2I0S1_BURL3</name>
<evidence type="ECO:0000313" key="4">
    <source>
        <dbReference type="Proteomes" id="UP000494170"/>
    </source>
</evidence>
<dbReference type="PANTHER" id="PTHR39176">
    <property type="entry name" value="PERIPLASMIC PROTEIN-RELATED"/>
    <property type="match status" value="1"/>
</dbReference>
<keyword evidence="1" id="KW-0732">Signal</keyword>
<organism evidence="3 4">
    <name type="scientific">Burkholderia lata (strain ATCC 17760 / DSM 23089 / LMG 22485 / NCIMB 9086 / R18194 / 383)</name>
    <dbReference type="NCBI Taxonomy" id="482957"/>
    <lineage>
        <taxon>Bacteria</taxon>
        <taxon>Pseudomonadati</taxon>
        <taxon>Pseudomonadota</taxon>
        <taxon>Betaproteobacteria</taxon>
        <taxon>Burkholderiales</taxon>
        <taxon>Burkholderiaceae</taxon>
        <taxon>Burkholderia</taxon>
        <taxon>Burkholderia cepacia complex</taxon>
    </lineage>
</organism>
<protein>
    <recommendedName>
        <fullName evidence="2">Lysozyme inhibitor LprI-like N-terminal domain-containing protein</fullName>
    </recommendedName>
</protein>
<dbReference type="Proteomes" id="UP000494170">
    <property type="component" value="Unassembled WGS sequence"/>
</dbReference>
<dbReference type="InterPro" id="IPR009739">
    <property type="entry name" value="LprI-like_N"/>
</dbReference>
<gene>
    <name evidence="3" type="ORF">BLA6863_00935</name>
</gene>
<evidence type="ECO:0000259" key="2">
    <source>
        <dbReference type="Pfam" id="PF07007"/>
    </source>
</evidence>
<dbReference type="Pfam" id="PF07007">
    <property type="entry name" value="LprI"/>
    <property type="match status" value="1"/>
</dbReference>
<dbReference type="AlphaFoldDB" id="A0A6P2I0S1"/>
<feature type="signal peptide" evidence="1">
    <location>
        <begin position="1"/>
        <end position="21"/>
    </location>
</feature>
<feature type="chain" id="PRO_5026725014" description="Lysozyme inhibitor LprI-like N-terminal domain-containing protein" evidence="1">
    <location>
        <begin position="22"/>
        <end position="135"/>
    </location>
</feature>
<sequence>MRVLTGLLLCSLVLAANVAHAQANCADATDQAAMTACADRAYKKSDGELNRTYQTVTARLRDARPLADKLVNAQRAWITYRDAECNFSSANAEGGSAYPMVVSTCLDDLTKARTETLKGYLSCEEGDLACPVPAR</sequence>
<dbReference type="Gene3D" id="1.20.1270.180">
    <property type="match status" value="1"/>
</dbReference>
<evidence type="ECO:0000313" key="3">
    <source>
        <dbReference type="EMBL" id="VWB23219.1"/>
    </source>
</evidence>
<dbReference type="RefSeq" id="WP_174937895.1">
    <property type="nucleotide sequence ID" value="NZ_CABVPY010000004.1"/>
</dbReference>
<dbReference type="PANTHER" id="PTHR39176:SF1">
    <property type="entry name" value="PERIPLASMIC PROTEIN"/>
    <property type="match status" value="1"/>
</dbReference>
<accession>A0A6P2I0S1</accession>
<evidence type="ECO:0000256" key="1">
    <source>
        <dbReference type="SAM" id="SignalP"/>
    </source>
</evidence>